<protein>
    <submittedName>
        <fullName evidence="2">TIGR03746 family integrating conjugative element protein</fullName>
    </submittedName>
</protein>
<dbReference type="InterPro" id="IPR021548">
    <property type="entry name" value="DUF2895"/>
</dbReference>
<keyword evidence="2" id="KW-0614">Plasmid</keyword>
<dbReference type="Pfam" id="PF11444">
    <property type="entry name" value="DUF2895"/>
    <property type="match status" value="1"/>
</dbReference>
<sequence length="220" mass="25211">MSRVRNEVRRLEGHVTSLRIALLLVSMLAAYGIYGMKTAPDSLNIHVPPDLRSGSSRMWWDIPPENIYAFTSYIFQQLNSWPADGAKDYKRNIHALQNYLTPACKVFLEGDYEFRNKNNELKGRVRGVYELPGRGYADDEALRVQQQSINDWVVNLDLATDEYYSSEPVKRTFVRYPIRVVRLDKDAEKNPWGLALDCYSSAPMRIATPDEKAATSTEVK</sequence>
<keyword evidence="1" id="KW-0812">Transmembrane</keyword>
<evidence type="ECO:0000313" key="2">
    <source>
        <dbReference type="EMBL" id="QWV19541.1"/>
    </source>
</evidence>
<dbReference type="NCBIfam" id="TIGR03746">
    <property type="entry name" value="conj_TIGR03746"/>
    <property type="match status" value="1"/>
</dbReference>
<name>A0ABX8J4P1_9GAMM</name>
<evidence type="ECO:0000256" key="1">
    <source>
        <dbReference type="SAM" id="Phobius"/>
    </source>
</evidence>
<geneLocation type="plasmid" evidence="2 3">
    <name>megaplasmid</name>
</geneLocation>
<proteinExistence type="predicted"/>
<keyword evidence="1" id="KW-0472">Membrane</keyword>
<dbReference type="RefSeq" id="WP_216707352.1">
    <property type="nucleotide sequence ID" value="NZ_CP076684.1"/>
</dbReference>
<dbReference type="Proteomes" id="UP000683436">
    <property type="component" value="Plasmid megaplasmid"/>
</dbReference>
<accession>A0ABX8J4P1</accession>
<feature type="transmembrane region" description="Helical" evidence="1">
    <location>
        <begin position="20"/>
        <end position="36"/>
    </location>
</feature>
<keyword evidence="1" id="KW-1133">Transmembrane helix</keyword>
<dbReference type="EMBL" id="CP076684">
    <property type="protein sequence ID" value="QWV19541.1"/>
    <property type="molecule type" value="Genomic_DNA"/>
</dbReference>
<gene>
    <name evidence="2" type="ORF">KQ248_22640</name>
</gene>
<keyword evidence="3" id="KW-1185">Reference proteome</keyword>
<reference evidence="2 3" key="1">
    <citation type="submission" date="2021-06" db="EMBL/GenBank/DDBJ databases">
        <title>Microbial metabolic specificity influences pelagic lipid remineralization.</title>
        <authorList>
            <person name="Behrendt L."/>
            <person name="Hunter J.E."/>
            <person name="Alcolombri U."/>
            <person name="Smriga S."/>
            <person name="Mincer T."/>
            <person name="Lowenstein D.P."/>
            <person name="Peaudecerf F.J."/>
            <person name="Fernandez V.I."/>
            <person name="Fredricks H."/>
            <person name="Almblad H."/>
            <person name="Harrison J.J."/>
            <person name="Stocker R."/>
            <person name="Van Mooy B.A.S."/>
        </authorList>
    </citation>
    <scope>NUCLEOTIDE SEQUENCE [LARGE SCALE GENOMIC DNA]</scope>
    <source>
        <strain evidence="2 3">A252</strain>
        <plasmid evidence="2 3">megaplasmid</plasmid>
    </source>
</reference>
<organism evidence="2 3">
    <name type="scientific">Stutzerimonas zhaodongensis</name>
    <dbReference type="NCBI Taxonomy" id="1176257"/>
    <lineage>
        <taxon>Bacteria</taxon>
        <taxon>Pseudomonadati</taxon>
        <taxon>Pseudomonadota</taxon>
        <taxon>Gammaproteobacteria</taxon>
        <taxon>Pseudomonadales</taxon>
        <taxon>Pseudomonadaceae</taxon>
        <taxon>Stutzerimonas</taxon>
    </lineage>
</organism>
<evidence type="ECO:0000313" key="3">
    <source>
        <dbReference type="Proteomes" id="UP000683436"/>
    </source>
</evidence>